<feature type="region of interest" description="Disordered" evidence="1">
    <location>
        <begin position="108"/>
        <end position="141"/>
    </location>
</feature>
<protein>
    <submittedName>
        <fullName evidence="3">NADH-quinone oxidoreductase subunit C</fullName>
    </submittedName>
</protein>
<reference evidence="3" key="2">
    <citation type="submission" date="2021-04" db="EMBL/GenBank/DDBJ databases">
        <authorList>
            <person name="Gilroy R."/>
        </authorList>
    </citation>
    <scope>NUCLEOTIDE SEQUENCE</scope>
    <source>
        <strain evidence="3">ChiSxjej3B15-24422</strain>
    </source>
</reference>
<dbReference type="Pfam" id="PF00329">
    <property type="entry name" value="Complex1_30kDa"/>
    <property type="match status" value="1"/>
</dbReference>
<dbReference type="Gene3D" id="3.30.460.80">
    <property type="entry name" value="NADH:ubiquinone oxidoreductase, 30kDa subunit"/>
    <property type="match status" value="1"/>
</dbReference>
<reference evidence="3" key="1">
    <citation type="journal article" date="2021" name="PeerJ">
        <title>Extensive microbial diversity within the chicken gut microbiome revealed by metagenomics and culture.</title>
        <authorList>
            <person name="Gilroy R."/>
            <person name="Ravi A."/>
            <person name="Getino M."/>
            <person name="Pursley I."/>
            <person name="Horton D.L."/>
            <person name="Alikhan N.F."/>
            <person name="Baker D."/>
            <person name="Gharbi K."/>
            <person name="Hall N."/>
            <person name="Watson M."/>
            <person name="Adriaenssens E.M."/>
            <person name="Foster-Nyarko E."/>
            <person name="Jarju S."/>
            <person name="Secka A."/>
            <person name="Antonio M."/>
            <person name="Oren A."/>
            <person name="Chaudhuri R.R."/>
            <person name="La Ragione R."/>
            <person name="Hildebrand F."/>
            <person name="Pallen M.J."/>
        </authorList>
    </citation>
    <scope>NUCLEOTIDE SEQUENCE</scope>
    <source>
        <strain evidence="3">ChiSxjej3B15-24422</strain>
    </source>
</reference>
<dbReference type="InterPro" id="IPR037232">
    <property type="entry name" value="NADH_quin_OxRdtase_su_C/D-like"/>
</dbReference>
<proteinExistence type="predicted"/>
<evidence type="ECO:0000256" key="1">
    <source>
        <dbReference type="SAM" id="MobiDB-lite"/>
    </source>
</evidence>
<comment type="caution">
    <text evidence="3">The sequence shown here is derived from an EMBL/GenBank/DDBJ whole genome shotgun (WGS) entry which is preliminary data.</text>
</comment>
<dbReference type="InterPro" id="IPR001268">
    <property type="entry name" value="NADH_UbQ_OxRdtase_30kDa_su"/>
</dbReference>
<dbReference type="Proteomes" id="UP000824007">
    <property type="component" value="Unassembled WGS sequence"/>
</dbReference>
<gene>
    <name evidence="3" type="ORF">H9831_06955</name>
</gene>
<organism evidence="3 4">
    <name type="scientific">Candidatus Eisenbergiella pullistercoris</name>
    <dbReference type="NCBI Taxonomy" id="2838555"/>
    <lineage>
        <taxon>Bacteria</taxon>
        <taxon>Bacillati</taxon>
        <taxon>Bacillota</taxon>
        <taxon>Clostridia</taxon>
        <taxon>Lachnospirales</taxon>
        <taxon>Lachnospiraceae</taxon>
        <taxon>Eisenbergiella</taxon>
    </lineage>
</organism>
<name>A0A9D2C700_9FIRM</name>
<accession>A0A9D2C700</accession>
<dbReference type="GO" id="GO:0008137">
    <property type="term" value="F:NADH dehydrogenase (ubiquinone) activity"/>
    <property type="evidence" value="ECO:0007669"/>
    <property type="project" value="InterPro"/>
</dbReference>
<evidence type="ECO:0000259" key="2">
    <source>
        <dbReference type="Pfam" id="PF00329"/>
    </source>
</evidence>
<dbReference type="EMBL" id="DXDD01000088">
    <property type="protein sequence ID" value="HIY60399.1"/>
    <property type="molecule type" value="Genomic_DNA"/>
</dbReference>
<evidence type="ECO:0000313" key="4">
    <source>
        <dbReference type="Proteomes" id="UP000824007"/>
    </source>
</evidence>
<sequence>MIDGEIMQVDPDSLVTEVLQLKHRDYRLIQICAANAGEGIDITYSFGKGYKMAGLRLSILPDDEIVSISDIYAPAWLYENEMHDLFGVKVKMMSTDYHGTLYRLKNKTPYRKETAASQPEKAGAQRPGNAAAQQPEKQEEK</sequence>
<evidence type="ECO:0000313" key="3">
    <source>
        <dbReference type="EMBL" id="HIY60399.1"/>
    </source>
</evidence>
<feature type="domain" description="NADH:ubiquinone oxidoreductase 30kDa subunit" evidence="2">
    <location>
        <begin position="8"/>
        <end position="94"/>
    </location>
</feature>
<dbReference type="AlphaFoldDB" id="A0A9D2C700"/>
<dbReference type="SUPFAM" id="SSF143243">
    <property type="entry name" value="Nqo5-like"/>
    <property type="match status" value="1"/>
</dbReference>